<feature type="compositionally biased region" description="Basic and acidic residues" evidence="1">
    <location>
        <begin position="668"/>
        <end position="677"/>
    </location>
</feature>
<dbReference type="Proteomes" id="UP000224006">
    <property type="component" value="Chromosome I"/>
</dbReference>
<dbReference type="KEGG" id="bbes:BESB_001420"/>
<accession>A0A2A9MPM2</accession>
<dbReference type="InterPro" id="IPR037353">
    <property type="entry name" value="ASH2"/>
</dbReference>
<feature type="compositionally biased region" description="Low complexity" evidence="1">
    <location>
        <begin position="814"/>
        <end position="827"/>
    </location>
</feature>
<feature type="region of interest" description="Disordered" evidence="1">
    <location>
        <begin position="1"/>
        <end position="20"/>
    </location>
</feature>
<dbReference type="Gene3D" id="2.60.120.920">
    <property type="match status" value="2"/>
</dbReference>
<feature type="compositionally biased region" description="Basic and acidic residues" evidence="1">
    <location>
        <begin position="256"/>
        <end position="286"/>
    </location>
</feature>
<feature type="region of interest" description="Disordered" evidence="1">
    <location>
        <begin position="869"/>
        <end position="931"/>
    </location>
</feature>
<keyword evidence="3" id="KW-1185">Reference proteome</keyword>
<gene>
    <name evidence="2" type="ORF">BESB_001420</name>
</gene>
<dbReference type="InterPro" id="IPR043136">
    <property type="entry name" value="B30.2/SPRY_sf"/>
</dbReference>
<feature type="region of interest" description="Disordered" evidence="1">
    <location>
        <begin position="307"/>
        <end position="354"/>
    </location>
</feature>
<dbReference type="VEuPathDB" id="ToxoDB:BESB_001420"/>
<feature type="region of interest" description="Disordered" evidence="1">
    <location>
        <begin position="56"/>
        <end position="86"/>
    </location>
</feature>
<evidence type="ECO:0000313" key="2">
    <source>
        <dbReference type="EMBL" id="PFH37800.1"/>
    </source>
</evidence>
<protein>
    <recommendedName>
        <fullName evidence="4">SPRY domain-containing protein</fullName>
    </recommendedName>
</protein>
<feature type="compositionally biased region" description="Low complexity" evidence="1">
    <location>
        <begin position="493"/>
        <end position="506"/>
    </location>
</feature>
<reference evidence="2 3" key="1">
    <citation type="submission" date="2017-09" db="EMBL/GenBank/DDBJ databases">
        <title>Genome sequencing of Besnoitia besnoiti strain Bb-Ger1.</title>
        <authorList>
            <person name="Schares G."/>
            <person name="Venepally P."/>
            <person name="Lorenzi H.A."/>
        </authorList>
    </citation>
    <scope>NUCLEOTIDE SEQUENCE [LARGE SCALE GENOMIC DNA]</scope>
    <source>
        <strain evidence="2 3">Bb-Ger1</strain>
    </source>
</reference>
<feature type="region of interest" description="Disordered" evidence="1">
    <location>
        <begin position="814"/>
        <end position="834"/>
    </location>
</feature>
<feature type="compositionally biased region" description="Basic and acidic residues" evidence="1">
    <location>
        <begin position="402"/>
        <end position="411"/>
    </location>
</feature>
<feature type="region of interest" description="Disordered" evidence="1">
    <location>
        <begin position="224"/>
        <end position="286"/>
    </location>
</feature>
<evidence type="ECO:0008006" key="4">
    <source>
        <dbReference type="Google" id="ProtNLM"/>
    </source>
</evidence>
<dbReference type="GO" id="GO:0048188">
    <property type="term" value="C:Set1C/COMPASS complex"/>
    <property type="evidence" value="ECO:0007669"/>
    <property type="project" value="InterPro"/>
</dbReference>
<feature type="region of interest" description="Disordered" evidence="1">
    <location>
        <begin position="595"/>
        <end position="709"/>
    </location>
</feature>
<sequence length="1272" mass="134090">MEPSAIGERGNRRRRFLPISSARLSSSPPLRVATSALVSSASSPSQHLSTSFCVGASRSSPSLVSPPNRRWSEKRRRQSAWRPHAASVSRRSAASFPSSFALWLSCIDKSARCGGEDSERRDNGGRTLSYIQLFHFSPLQGDPSDLPPSAASGCSPGSSAEPSPAWCHLFSRLSPSRAFEPSPPIAAACASFPQPVSPFASSPADSASSPALPAACRAAALSPVSFSRSREGGERGEMEGELRASRPLDEAAAEDATPHETAVHGKASHQNEEGLKPGAHAEGERTHGTRARLLATRVAHCAHASLHDSVSSDASPARDTAAQGLVRSKRLRMREARRQAAAPQGADTAQQAQSGSRATAACGVSAGAPQRSAALASASGKKKGSRPTGVVGGKEKKREKKRERARDGDEGGDKEETELSNLRAEARRLGLPLRKEFAEHTFDPRYSANVRLSADRLTVTGNKNWGTALARCCCRQGSWYFEVTIGSAASARPLLSSSSSSSSLTWRPPPRMHSASSLPTFESLQASTFSSLPSSAFSSLSYSSCSDSPSAAAPPFAVRPQAAAGDASGRRAASPACTVSARSLVCACCRAPFSPAEGPRAAPQACGREVKSEGDQANGATDGGERSQEQTLDADAEARLGEARDAEASRAPEGKSERDEGEEEEERMAEVGEDAKKDSRKRVRRKGDAREFGKSRAEKEDKRQKVAAGEPLTSPVVGWGICRTLKNVLEEHPESFLSNGIDGVAPCVRVGWGSRLSNFLAPVGTNCFGYALSSYSPHAFREPSPAAQTSGAASRASLSALPCASLRAGKTTALSHASAPSTSHATPPLCPARGGNSHSLFVVNSGKRKRLRRGFLLPQAGSAHVRLLSSGAKTRPPEDAARTQVPKAPVAPGAARQMSPSQGDTDGRTGDNGLHAEAAGAPAGDSVCGASGRQVRATEACENGDGPLPPSRWLDEDEALPPWEEVDEGLKEGDVVGCYIHLPGDEPPASLDDPRGLAQLWTFLQQGLLCDVTNDSTLPRAVRYPKSFVSFSLNGALFPRCFHDINTAEFHPAVSVFNGASATINLGPDFQFLSGRERAIFRPACELGISMYPLKLDLVKFWLLSAQSEIVVDPETQCAYRRQRTLAEVDGDWDRARTFARMAATGGRLEFTTTEERRKEERRKHARSAVGAAGESTTDAPLEDTPREPDGEAPAKEAKEQQDEDAAAWLSGVPWKDAAPLGSSLSSLGDNAAAAVSFALSAAGAAAVHAAAGASPASSLATKFALLGRSCS</sequence>
<dbReference type="PANTHER" id="PTHR10598:SF0">
    <property type="entry name" value="SET1_ASH2 HISTONE METHYLTRANSFERASE COMPLEX SUBUNIT ASH2"/>
    <property type="match status" value="1"/>
</dbReference>
<feature type="compositionally biased region" description="Basic and acidic residues" evidence="1">
    <location>
        <begin position="1184"/>
        <end position="1201"/>
    </location>
</feature>
<dbReference type="RefSeq" id="XP_029221809.1">
    <property type="nucleotide sequence ID" value="XM_029358897.1"/>
</dbReference>
<evidence type="ECO:0000313" key="3">
    <source>
        <dbReference type="Proteomes" id="UP000224006"/>
    </source>
</evidence>
<dbReference type="InterPro" id="IPR013320">
    <property type="entry name" value="ConA-like_dom_sf"/>
</dbReference>
<evidence type="ECO:0000256" key="1">
    <source>
        <dbReference type="SAM" id="MobiDB-lite"/>
    </source>
</evidence>
<dbReference type="GO" id="GO:0000976">
    <property type="term" value="F:transcription cis-regulatory region binding"/>
    <property type="evidence" value="ECO:0007669"/>
    <property type="project" value="TreeGrafter"/>
</dbReference>
<dbReference type="SUPFAM" id="SSF49899">
    <property type="entry name" value="Concanavalin A-like lectins/glucanases"/>
    <property type="match status" value="1"/>
</dbReference>
<name>A0A2A9MPM2_BESBE</name>
<feature type="region of interest" description="Disordered" evidence="1">
    <location>
        <begin position="1148"/>
        <end position="1205"/>
    </location>
</feature>
<organism evidence="2 3">
    <name type="scientific">Besnoitia besnoiti</name>
    <name type="common">Apicomplexan protozoan</name>
    <dbReference type="NCBI Taxonomy" id="94643"/>
    <lineage>
        <taxon>Eukaryota</taxon>
        <taxon>Sar</taxon>
        <taxon>Alveolata</taxon>
        <taxon>Apicomplexa</taxon>
        <taxon>Conoidasida</taxon>
        <taxon>Coccidia</taxon>
        <taxon>Eucoccidiorida</taxon>
        <taxon>Eimeriorina</taxon>
        <taxon>Sarcocystidae</taxon>
        <taxon>Besnoitia</taxon>
    </lineage>
</organism>
<dbReference type="STRING" id="94643.A0A2A9MPM2"/>
<feature type="region of interest" description="Disordered" evidence="1">
    <location>
        <begin position="373"/>
        <end position="421"/>
    </location>
</feature>
<dbReference type="AlphaFoldDB" id="A0A2A9MPM2"/>
<feature type="compositionally biased region" description="Basic and acidic residues" evidence="1">
    <location>
        <begin position="686"/>
        <end position="704"/>
    </location>
</feature>
<comment type="caution">
    <text evidence="2">The sequence shown here is derived from an EMBL/GenBank/DDBJ whole genome shotgun (WGS) entry which is preliminary data.</text>
</comment>
<feature type="compositionally biased region" description="Basic and acidic residues" evidence="1">
    <location>
        <begin position="228"/>
        <end position="249"/>
    </location>
</feature>
<proteinExistence type="predicted"/>
<dbReference type="GeneID" id="40305205"/>
<dbReference type="OrthoDB" id="10266026at2759"/>
<feature type="region of interest" description="Disordered" evidence="1">
    <location>
        <begin position="493"/>
        <end position="517"/>
    </location>
</feature>
<dbReference type="EMBL" id="NWUJ01000001">
    <property type="protein sequence ID" value="PFH37800.1"/>
    <property type="molecule type" value="Genomic_DNA"/>
</dbReference>
<feature type="compositionally biased region" description="Basic and acidic residues" evidence="1">
    <location>
        <begin position="636"/>
        <end position="658"/>
    </location>
</feature>
<dbReference type="PANTHER" id="PTHR10598">
    <property type="entry name" value="SET1/ASH2 HISTONE METHYLTRANSFERASE COMPLEX SUBUNIT ASH2"/>
    <property type="match status" value="1"/>
</dbReference>